<dbReference type="RefSeq" id="WP_344103145.1">
    <property type="nucleotide sequence ID" value="NZ_BAAANL010000004.1"/>
</dbReference>
<dbReference type="InterPro" id="IPR007842">
    <property type="entry name" value="HEPN_dom"/>
</dbReference>
<dbReference type="EMBL" id="BAAANL010000004">
    <property type="protein sequence ID" value="GAA1865476.1"/>
    <property type="molecule type" value="Genomic_DNA"/>
</dbReference>
<protein>
    <recommendedName>
        <fullName evidence="1">HEPN domain-containing protein</fullName>
    </recommendedName>
</protein>
<evidence type="ECO:0000313" key="2">
    <source>
        <dbReference type="EMBL" id="GAA1865476.1"/>
    </source>
</evidence>
<comment type="caution">
    <text evidence="2">The sequence shown here is derived from an EMBL/GenBank/DDBJ whole genome shotgun (WGS) entry which is preliminary data.</text>
</comment>
<dbReference type="Gene3D" id="1.20.120.330">
    <property type="entry name" value="Nucleotidyltransferases domain 2"/>
    <property type="match status" value="1"/>
</dbReference>
<organism evidence="2 3">
    <name type="scientific">Myceligenerans crystallogenes</name>
    <dbReference type="NCBI Taxonomy" id="316335"/>
    <lineage>
        <taxon>Bacteria</taxon>
        <taxon>Bacillati</taxon>
        <taxon>Actinomycetota</taxon>
        <taxon>Actinomycetes</taxon>
        <taxon>Micrococcales</taxon>
        <taxon>Promicromonosporaceae</taxon>
        <taxon>Myceligenerans</taxon>
    </lineage>
</organism>
<accession>A0ABP4ZPX6</accession>
<evidence type="ECO:0000259" key="1">
    <source>
        <dbReference type="Pfam" id="PF05168"/>
    </source>
</evidence>
<proteinExistence type="predicted"/>
<name>A0ABP4ZPX6_9MICO</name>
<evidence type="ECO:0000313" key="3">
    <source>
        <dbReference type="Proteomes" id="UP001501094"/>
    </source>
</evidence>
<reference evidence="3" key="1">
    <citation type="journal article" date="2019" name="Int. J. Syst. Evol. Microbiol.">
        <title>The Global Catalogue of Microorganisms (GCM) 10K type strain sequencing project: providing services to taxonomists for standard genome sequencing and annotation.</title>
        <authorList>
            <consortium name="The Broad Institute Genomics Platform"/>
            <consortium name="The Broad Institute Genome Sequencing Center for Infectious Disease"/>
            <person name="Wu L."/>
            <person name="Ma J."/>
        </authorList>
    </citation>
    <scope>NUCLEOTIDE SEQUENCE [LARGE SCALE GENOMIC DNA]</scope>
    <source>
        <strain evidence="3">JCM 14326</strain>
    </source>
</reference>
<sequence>MLRWEQGREHIDRMIKERHLQRVPASREQADFLLEQARLHASAARDLAMTDPALAYTALYDAARKSLVAVLANQGLRPTSSGGHIATHEAVAAQLVPPLGQVLRPFDLIRRTRNQNEYPDFDGPHAEKDDVLEDLPKAEKIIDMAARVLDQMPVY</sequence>
<dbReference type="Pfam" id="PF05168">
    <property type="entry name" value="HEPN"/>
    <property type="match status" value="1"/>
</dbReference>
<feature type="domain" description="HEPN" evidence="1">
    <location>
        <begin position="32"/>
        <end position="145"/>
    </location>
</feature>
<dbReference type="Proteomes" id="UP001501094">
    <property type="component" value="Unassembled WGS sequence"/>
</dbReference>
<gene>
    <name evidence="2" type="ORF">GCM10009751_24490</name>
</gene>
<keyword evidence="3" id="KW-1185">Reference proteome</keyword>